<keyword evidence="1" id="KW-0812">Transmembrane</keyword>
<proteinExistence type="predicted"/>
<evidence type="ECO:0000256" key="1">
    <source>
        <dbReference type="SAM" id="Phobius"/>
    </source>
</evidence>
<accession>A0A2P2M167</accession>
<keyword evidence="1" id="KW-0472">Membrane</keyword>
<sequence length="114" mass="13142">METFWVNVNFKFHCFNVYEATSIVSFGQDLNFFFPKYIHFVSVAVVAVESNELNNEIWRFLYHDFFFIFNGVGIISCMPHSVLIHQASKCLPSFQLYAALAFSLSVSLFPVIVP</sequence>
<name>A0A2P2M167_RHIMU</name>
<feature type="transmembrane region" description="Helical" evidence="1">
    <location>
        <begin position="96"/>
        <end position="113"/>
    </location>
</feature>
<organism evidence="2">
    <name type="scientific">Rhizophora mucronata</name>
    <name type="common">Asiatic mangrove</name>
    <dbReference type="NCBI Taxonomy" id="61149"/>
    <lineage>
        <taxon>Eukaryota</taxon>
        <taxon>Viridiplantae</taxon>
        <taxon>Streptophyta</taxon>
        <taxon>Embryophyta</taxon>
        <taxon>Tracheophyta</taxon>
        <taxon>Spermatophyta</taxon>
        <taxon>Magnoliopsida</taxon>
        <taxon>eudicotyledons</taxon>
        <taxon>Gunneridae</taxon>
        <taxon>Pentapetalae</taxon>
        <taxon>rosids</taxon>
        <taxon>fabids</taxon>
        <taxon>Malpighiales</taxon>
        <taxon>Rhizophoraceae</taxon>
        <taxon>Rhizophora</taxon>
    </lineage>
</organism>
<reference evidence="2" key="1">
    <citation type="submission" date="2018-02" db="EMBL/GenBank/DDBJ databases">
        <title>Rhizophora mucronata_Transcriptome.</title>
        <authorList>
            <person name="Meera S.P."/>
            <person name="Sreeshan A."/>
            <person name="Augustine A."/>
        </authorList>
    </citation>
    <scope>NUCLEOTIDE SEQUENCE</scope>
    <source>
        <tissue evidence="2">Leaf</tissue>
    </source>
</reference>
<evidence type="ECO:0000313" key="2">
    <source>
        <dbReference type="EMBL" id="MBX23941.1"/>
    </source>
</evidence>
<keyword evidence="1" id="KW-1133">Transmembrane helix</keyword>
<dbReference type="EMBL" id="GGEC01043457">
    <property type="protein sequence ID" value="MBX23941.1"/>
    <property type="molecule type" value="Transcribed_RNA"/>
</dbReference>
<feature type="transmembrane region" description="Helical" evidence="1">
    <location>
        <begin position="65"/>
        <end position="84"/>
    </location>
</feature>
<protein>
    <submittedName>
        <fullName evidence="2">Spastin-like</fullName>
    </submittedName>
</protein>
<dbReference type="AlphaFoldDB" id="A0A2P2M167"/>